<evidence type="ECO:0000313" key="2">
    <source>
        <dbReference type="EMBL" id="CDH45184.1"/>
    </source>
</evidence>
<dbReference type="AlphaFoldDB" id="A0A7U7GB53"/>
<protein>
    <submittedName>
        <fullName evidence="2">Uncharacterized protein</fullName>
    </submittedName>
</protein>
<proteinExistence type="predicted"/>
<reference evidence="2 3" key="1">
    <citation type="journal article" date="2014" name="ISME J.">
        <title>Candidatus Competibacter-lineage genomes retrieved from metagenomes reveal functional metabolic diversity.</title>
        <authorList>
            <person name="McIlroy S.J."/>
            <person name="Albertsen M."/>
            <person name="Andresen E.K."/>
            <person name="Saunders A.M."/>
            <person name="Kristiansen R."/>
            <person name="Stokholm-Bjerregaard M."/>
            <person name="Nielsen K.L."/>
            <person name="Nielsen P.H."/>
        </authorList>
    </citation>
    <scope>NUCLEOTIDE SEQUENCE [LARGE SCALE GENOMIC DNA]</scope>
    <source>
        <strain evidence="2 3">Run_B_J11</strain>
    </source>
</reference>
<organism evidence="2 3">
    <name type="scientific">Candidatus Contendobacter odensis Run_B_J11</name>
    <dbReference type="NCBI Taxonomy" id="1400861"/>
    <lineage>
        <taxon>Bacteria</taxon>
        <taxon>Pseudomonadati</taxon>
        <taxon>Pseudomonadota</taxon>
        <taxon>Gammaproteobacteria</taxon>
        <taxon>Candidatus Competibacteraceae</taxon>
        <taxon>Candidatus Contendibacter</taxon>
    </lineage>
</organism>
<accession>A0A7U7GB53</accession>
<gene>
    <name evidence="2" type="ORF">BN874_2140008</name>
</gene>
<sequence>MTRLLIKSEPDMMGDGRTMGGSVLTLKR</sequence>
<feature type="compositionally biased region" description="Basic and acidic residues" evidence="1">
    <location>
        <begin position="1"/>
        <end position="10"/>
    </location>
</feature>
<dbReference type="EMBL" id="CBTK010000129">
    <property type="protein sequence ID" value="CDH45184.1"/>
    <property type="molecule type" value="Genomic_DNA"/>
</dbReference>
<name>A0A7U7GB53_9GAMM</name>
<comment type="caution">
    <text evidence="2">The sequence shown here is derived from an EMBL/GenBank/DDBJ whole genome shotgun (WGS) entry which is preliminary data.</text>
</comment>
<evidence type="ECO:0000256" key="1">
    <source>
        <dbReference type="SAM" id="MobiDB-lite"/>
    </source>
</evidence>
<keyword evidence="3" id="KW-1185">Reference proteome</keyword>
<feature type="region of interest" description="Disordered" evidence="1">
    <location>
        <begin position="1"/>
        <end position="28"/>
    </location>
</feature>
<evidence type="ECO:0000313" key="3">
    <source>
        <dbReference type="Proteomes" id="UP000019184"/>
    </source>
</evidence>
<dbReference type="Proteomes" id="UP000019184">
    <property type="component" value="Unassembled WGS sequence"/>
</dbReference>